<protein>
    <submittedName>
        <fullName evidence="1">Uncharacterized protein</fullName>
    </submittedName>
</protein>
<evidence type="ECO:0000313" key="1">
    <source>
        <dbReference type="EMBL" id="MBX06582.1"/>
    </source>
</evidence>
<accession>A0A2P2KLI3</accession>
<sequence>MCFSWKFFFSFRTISGKSSISSNWTYRSANLVLQCGFKVWPCLNVLLITFSYAFPSQWNFLFSDGEFCEYCRLILPP</sequence>
<reference evidence="1" key="1">
    <citation type="submission" date="2018-02" db="EMBL/GenBank/DDBJ databases">
        <title>Rhizophora mucronata_Transcriptome.</title>
        <authorList>
            <person name="Meera S.P."/>
            <person name="Sreeshan A."/>
            <person name="Augustine A."/>
        </authorList>
    </citation>
    <scope>NUCLEOTIDE SEQUENCE</scope>
    <source>
        <tissue evidence="1">Leaf</tissue>
    </source>
</reference>
<proteinExistence type="predicted"/>
<dbReference type="AlphaFoldDB" id="A0A2P2KLI3"/>
<organism evidence="1">
    <name type="scientific">Rhizophora mucronata</name>
    <name type="common">Asiatic mangrove</name>
    <dbReference type="NCBI Taxonomy" id="61149"/>
    <lineage>
        <taxon>Eukaryota</taxon>
        <taxon>Viridiplantae</taxon>
        <taxon>Streptophyta</taxon>
        <taxon>Embryophyta</taxon>
        <taxon>Tracheophyta</taxon>
        <taxon>Spermatophyta</taxon>
        <taxon>Magnoliopsida</taxon>
        <taxon>eudicotyledons</taxon>
        <taxon>Gunneridae</taxon>
        <taxon>Pentapetalae</taxon>
        <taxon>rosids</taxon>
        <taxon>fabids</taxon>
        <taxon>Malpighiales</taxon>
        <taxon>Rhizophoraceae</taxon>
        <taxon>Rhizophora</taxon>
    </lineage>
</organism>
<dbReference type="EMBL" id="GGEC01026098">
    <property type="protein sequence ID" value="MBX06582.1"/>
    <property type="molecule type" value="Transcribed_RNA"/>
</dbReference>
<name>A0A2P2KLI3_RHIMU</name>